<dbReference type="Pfam" id="PF26223">
    <property type="entry name" value="DUF8049"/>
    <property type="match status" value="1"/>
</dbReference>
<reference evidence="3 4" key="1">
    <citation type="submission" date="2016-10" db="EMBL/GenBank/DDBJ databases">
        <authorList>
            <person name="de Groot N.N."/>
        </authorList>
    </citation>
    <scope>NUCLEOTIDE SEQUENCE [LARGE SCALE GENOMIC DNA]</scope>
    <source>
        <strain evidence="3 4">DSM 22187</strain>
    </source>
</reference>
<accession>A0A2H4Q5X1</accession>
<sequence length="87" mass="9282">MDLEDAWTDTLVATGVAATTIVVTVLLVFVFAVDTNPLLRLSPLGIYFVYLFTHRRLPEGVDTPRNWIALTALVGIGVLLVAAGLGG</sequence>
<evidence type="ECO:0000256" key="1">
    <source>
        <dbReference type="SAM" id="Phobius"/>
    </source>
</evidence>
<dbReference type="AlphaFoldDB" id="A0A1H6RGR2"/>
<feature type="domain" description="DUF8049" evidence="2">
    <location>
        <begin position="1"/>
        <end position="83"/>
    </location>
</feature>
<keyword evidence="1" id="KW-0472">Membrane</keyword>
<dbReference type="Proteomes" id="UP000198888">
    <property type="component" value="Unassembled WGS sequence"/>
</dbReference>
<keyword evidence="1" id="KW-1133">Transmembrane helix</keyword>
<keyword evidence="1" id="KW-0812">Transmembrane</keyword>
<feature type="transmembrane region" description="Helical" evidence="1">
    <location>
        <begin position="12"/>
        <end position="31"/>
    </location>
</feature>
<accession>A0A1H6RGR2</accession>
<feature type="transmembrane region" description="Helical" evidence="1">
    <location>
        <begin position="67"/>
        <end position="86"/>
    </location>
</feature>
<dbReference type="OrthoDB" id="305503at2157"/>
<dbReference type="STRING" id="1073996.SAMN05444271_102100"/>
<dbReference type="KEGG" id="hae:halTADL_3025"/>
<feature type="transmembrane region" description="Helical" evidence="1">
    <location>
        <begin position="38"/>
        <end position="55"/>
    </location>
</feature>
<dbReference type="GeneID" id="35003795"/>
<evidence type="ECO:0000313" key="3">
    <source>
        <dbReference type="EMBL" id="SEI53636.1"/>
    </source>
</evidence>
<protein>
    <recommendedName>
        <fullName evidence="2">DUF8049 domain-containing protein</fullName>
    </recommendedName>
</protein>
<evidence type="ECO:0000313" key="4">
    <source>
        <dbReference type="Proteomes" id="UP000198888"/>
    </source>
</evidence>
<dbReference type="RefSeq" id="WP_089670868.1">
    <property type="nucleotide sequence ID" value="NZ_CP024845.1"/>
</dbReference>
<dbReference type="EMBL" id="FNYR01000002">
    <property type="protein sequence ID" value="SEI53636.1"/>
    <property type="molecule type" value="Genomic_DNA"/>
</dbReference>
<evidence type="ECO:0000259" key="2">
    <source>
        <dbReference type="Pfam" id="PF26223"/>
    </source>
</evidence>
<organism evidence="3 4">
    <name type="scientific">Halohasta litchfieldiae</name>
    <dbReference type="NCBI Taxonomy" id="1073996"/>
    <lineage>
        <taxon>Archaea</taxon>
        <taxon>Methanobacteriati</taxon>
        <taxon>Methanobacteriota</taxon>
        <taxon>Stenosarchaea group</taxon>
        <taxon>Halobacteria</taxon>
        <taxon>Halobacteriales</taxon>
        <taxon>Haloferacaceae</taxon>
        <taxon>Halohasta</taxon>
    </lineage>
</organism>
<gene>
    <name evidence="3" type="ORF">SAMN05444271_102100</name>
</gene>
<dbReference type="InterPro" id="IPR058362">
    <property type="entry name" value="DUF8049"/>
</dbReference>
<name>A0A1H6RGR2_9EURY</name>
<proteinExistence type="predicted"/>
<keyword evidence="4" id="KW-1185">Reference proteome</keyword>